<dbReference type="GO" id="GO:0030153">
    <property type="term" value="P:bacteriocin immunity"/>
    <property type="evidence" value="ECO:0007669"/>
    <property type="project" value="InterPro"/>
</dbReference>
<proteinExistence type="predicted"/>
<protein>
    <recommendedName>
        <fullName evidence="2">Uncharacterized protein YyaB-like PH domain-containing protein</fullName>
    </recommendedName>
</protein>
<feature type="transmembrane region" description="Helical" evidence="1">
    <location>
        <begin position="37"/>
        <end position="61"/>
    </location>
</feature>
<reference evidence="3 4" key="2">
    <citation type="submission" date="2018-06" db="EMBL/GenBank/DDBJ databases">
        <title>Metagenomic assembly of (sub)arctic Cyanobacteria and their associated microbiome from non-axenic cultures.</title>
        <authorList>
            <person name="Baurain D."/>
        </authorList>
    </citation>
    <scope>NUCLEOTIDE SEQUENCE [LARGE SCALE GENOMIC DNA]</scope>
    <source>
        <strain evidence="3">ULC129bin1</strain>
    </source>
</reference>
<dbReference type="Proteomes" id="UP000249354">
    <property type="component" value="Unassembled WGS sequence"/>
</dbReference>
<evidence type="ECO:0000259" key="2">
    <source>
        <dbReference type="Pfam" id="PF06713"/>
    </source>
</evidence>
<evidence type="ECO:0000256" key="1">
    <source>
        <dbReference type="SAM" id="Phobius"/>
    </source>
</evidence>
<feature type="transmembrane region" description="Helical" evidence="1">
    <location>
        <begin position="12"/>
        <end position="31"/>
    </location>
</feature>
<evidence type="ECO:0000313" key="4">
    <source>
        <dbReference type="Proteomes" id="UP000249354"/>
    </source>
</evidence>
<comment type="caution">
    <text evidence="3">The sequence shown here is derived from an EMBL/GenBank/DDBJ whole genome shotgun (WGS) entry which is preliminary data.</text>
</comment>
<feature type="domain" description="Uncharacterized protein YyaB-like PH" evidence="2">
    <location>
        <begin position="59"/>
        <end position="128"/>
    </location>
</feature>
<keyword evidence="1" id="KW-0472">Membrane</keyword>
<name>A0A2W4WDQ9_9CYAN</name>
<organism evidence="3 4">
    <name type="scientific">Leptolyngbya foveolarum</name>
    <dbReference type="NCBI Taxonomy" id="47253"/>
    <lineage>
        <taxon>Bacteria</taxon>
        <taxon>Bacillati</taxon>
        <taxon>Cyanobacteriota</taxon>
        <taxon>Cyanophyceae</taxon>
        <taxon>Leptolyngbyales</taxon>
        <taxon>Leptolyngbyaceae</taxon>
        <taxon>Leptolyngbya group</taxon>
        <taxon>Leptolyngbya</taxon>
    </lineage>
</organism>
<sequence>MFFRSTVDSWIYIFAISLPLIVISAVAPTLADAEVSTIVYSVLAIAPLALIPAWLLISTYYRVDSTIMRVQAGPFSWSVPLDQIRNVTAERSLSAAPSLSANRLKIDYGRQRSIRVSPKDRAVFITAIGHQPADVLAEPSTQQFSH</sequence>
<dbReference type="EMBL" id="QBMC01000068">
    <property type="protein sequence ID" value="PZO17348.1"/>
    <property type="molecule type" value="Genomic_DNA"/>
</dbReference>
<keyword evidence="1" id="KW-1133">Transmembrane helix</keyword>
<gene>
    <name evidence="3" type="ORF">DCF25_11170</name>
</gene>
<evidence type="ECO:0000313" key="3">
    <source>
        <dbReference type="EMBL" id="PZO17348.1"/>
    </source>
</evidence>
<keyword evidence="1" id="KW-0812">Transmembrane</keyword>
<dbReference type="AlphaFoldDB" id="A0A2W4WDQ9"/>
<reference evidence="4" key="1">
    <citation type="submission" date="2018-04" db="EMBL/GenBank/DDBJ databases">
        <authorList>
            <person name="Cornet L."/>
        </authorList>
    </citation>
    <scope>NUCLEOTIDE SEQUENCE [LARGE SCALE GENOMIC DNA]</scope>
</reference>
<dbReference type="InterPro" id="IPR009589">
    <property type="entry name" value="PH_YyaB-like"/>
</dbReference>
<dbReference type="Pfam" id="PF06713">
    <property type="entry name" value="bPH_4"/>
    <property type="match status" value="1"/>
</dbReference>
<accession>A0A2W4WDQ9</accession>